<evidence type="ECO:0008006" key="3">
    <source>
        <dbReference type="Google" id="ProtNLM"/>
    </source>
</evidence>
<dbReference type="Proteomes" id="UP000249645">
    <property type="component" value="Unassembled WGS sequence"/>
</dbReference>
<reference evidence="1 2" key="1">
    <citation type="submission" date="2017-11" db="EMBL/GenBank/DDBJ databases">
        <title>Infants hospitalized years apart are colonized by the same room-sourced microbial strains.</title>
        <authorList>
            <person name="Brooks B."/>
            <person name="Olm M.R."/>
            <person name="Firek B.A."/>
            <person name="Baker R."/>
            <person name="Thomas B.C."/>
            <person name="Morowitz M.J."/>
            <person name="Banfield J.F."/>
        </authorList>
    </citation>
    <scope>NUCLEOTIDE SEQUENCE [LARGE SCALE GENOMIC DNA]</scope>
    <source>
        <strain evidence="1">S2_009_000_R2_76</strain>
    </source>
</reference>
<organism evidence="1 2">
    <name type="scientific">Pseudopedobacter saltans</name>
    <dbReference type="NCBI Taxonomy" id="151895"/>
    <lineage>
        <taxon>Bacteria</taxon>
        <taxon>Pseudomonadati</taxon>
        <taxon>Bacteroidota</taxon>
        <taxon>Sphingobacteriia</taxon>
        <taxon>Sphingobacteriales</taxon>
        <taxon>Sphingobacteriaceae</taxon>
        <taxon>Pseudopedobacter</taxon>
    </lineage>
</organism>
<accession>A0A2W5H198</accession>
<name>A0A2W5H198_9SPHI</name>
<evidence type="ECO:0000313" key="1">
    <source>
        <dbReference type="EMBL" id="PZP51796.1"/>
    </source>
</evidence>
<dbReference type="EMBL" id="QFOI01000021">
    <property type="protein sequence ID" value="PZP51796.1"/>
    <property type="molecule type" value="Genomic_DNA"/>
</dbReference>
<gene>
    <name evidence="1" type="ORF">DI598_02410</name>
</gene>
<comment type="caution">
    <text evidence="1">The sequence shown here is derived from an EMBL/GenBank/DDBJ whole genome shotgun (WGS) entry which is preliminary data.</text>
</comment>
<evidence type="ECO:0000313" key="2">
    <source>
        <dbReference type="Proteomes" id="UP000249645"/>
    </source>
</evidence>
<proteinExistence type="predicted"/>
<protein>
    <recommendedName>
        <fullName evidence="3">DUF4292 domain-containing protein</fullName>
    </recommendedName>
</protein>
<dbReference type="AlphaFoldDB" id="A0A2W5H198"/>
<sequence length="268" mass="30100">MKATLITVLALLFLQSLIVHPLLAQTNIAISAKPIVNKHDPEPELFQNSFLKKIDNISGVDILSKNIDAIGGINQLKSIQSLDFKGSLEISGMKFNFSERKEFPNLDYIALSIDKDTILRSVFDGKSGYNQEISGKKSLTDDEIKERNQDNLALFNQISYLDSSKKFHLTNISKDNAGDSAFYRLDIKTPSGKLISEFYDTTTFLLTKSIEKEKIDSDSTVTYKSFGNYRKINGVQFPYSIDIQKIQNGKEQNIAISIESVQINLPTE</sequence>